<dbReference type="GO" id="GO:0004637">
    <property type="term" value="F:phosphoribosylamine-glycine ligase activity"/>
    <property type="evidence" value="ECO:0007669"/>
    <property type="project" value="TreeGrafter"/>
</dbReference>
<dbReference type="InterPro" id="IPR036921">
    <property type="entry name" value="PurM-like_N_sf"/>
</dbReference>
<comment type="caution">
    <text evidence="1">The sequence shown here is derived from an EMBL/GenBank/DDBJ whole genome shotgun (WGS) entry which is preliminary data.</text>
</comment>
<dbReference type="GO" id="GO:0004641">
    <property type="term" value="F:phosphoribosylformylglycinamidine cyclo-ligase activity"/>
    <property type="evidence" value="ECO:0007669"/>
    <property type="project" value="InterPro"/>
</dbReference>
<dbReference type="SUPFAM" id="SSF56042">
    <property type="entry name" value="PurM C-terminal domain-like"/>
    <property type="match status" value="1"/>
</dbReference>
<organism evidence="1 2">
    <name type="scientific">Candidatus Sungiibacteriota bacterium</name>
    <dbReference type="NCBI Taxonomy" id="2750080"/>
    <lineage>
        <taxon>Bacteria</taxon>
        <taxon>Candidatus Sungiibacteriota</taxon>
    </lineage>
</organism>
<accession>A0A932VPF8</accession>
<dbReference type="InterPro" id="IPR004733">
    <property type="entry name" value="PurM_cligase"/>
</dbReference>
<dbReference type="AlphaFoldDB" id="A0A932VPF8"/>
<dbReference type="InterPro" id="IPR036676">
    <property type="entry name" value="PurM-like_C_sf"/>
</dbReference>
<sequence length="374" mass="41443">MRDAYSEDGVDRKAEDCFSAFAGEICRSTYDNSDYIEVRSDAAGHFRGPRMFRLRNLPVDCWFDAGADGIGTMSILAVAGQKYRDAASHLVAMTFGDMTRHGRLPLMLLTNQLDVETLGLAGSQTRRACQELFYGLKVLADQHRFVVYKGETAQMGVCVGSSISDAHLKFNWSGTVFGAAHPEKEITGDTLRPDYKIIALQERGFRGCGLSSVREALGRRFGRKYWKSPEAGEAIFAATAPAVLYDRFLTTAHGWFSGDFQPMIRMHAIVHLSGGSFKSKLAQDVLFPRGLSADLRNLYIPPQVMRDCALWRGMSDEECYATWNGGQGVLVVVESQKDAERLIVLAKGFGIEAQRCGFIFSFGSRSDTTLFLFP</sequence>
<evidence type="ECO:0000313" key="1">
    <source>
        <dbReference type="EMBL" id="MBI3630822.1"/>
    </source>
</evidence>
<dbReference type="GO" id="GO:0006189">
    <property type="term" value="P:'de novo' IMP biosynthetic process"/>
    <property type="evidence" value="ECO:0007669"/>
    <property type="project" value="InterPro"/>
</dbReference>
<dbReference type="Gene3D" id="3.90.650.10">
    <property type="entry name" value="PurM-like C-terminal domain"/>
    <property type="match status" value="1"/>
</dbReference>
<reference evidence="1" key="1">
    <citation type="submission" date="2020-07" db="EMBL/GenBank/DDBJ databases">
        <title>Huge and variable diversity of episymbiotic CPR bacteria and DPANN archaea in groundwater ecosystems.</title>
        <authorList>
            <person name="He C.Y."/>
            <person name="Keren R."/>
            <person name="Whittaker M."/>
            <person name="Farag I.F."/>
            <person name="Doudna J."/>
            <person name="Cate J.H.D."/>
            <person name="Banfield J.F."/>
        </authorList>
    </citation>
    <scope>NUCLEOTIDE SEQUENCE</scope>
    <source>
        <strain evidence="1">NC_groundwater_973_Pr1_S-0.2um_54_13</strain>
    </source>
</reference>
<gene>
    <name evidence="1" type="ORF">HY221_00595</name>
</gene>
<dbReference type="GO" id="GO:0046084">
    <property type="term" value="P:adenine biosynthetic process"/>
    <property type="evidence" value="ECO:0007669"/>
    <property type="project" value="TreeGrafter"/>
</dbReference>
<dbReference type="PANTHER" id="PTHR10520:SF12">
    <property type="entry name" value="TRIFUNCTIONAL PURINE BIOSYNTHETIC PROTEIN ADENOSINE-3"/>
    <property type="match status" value="1"/>
</dbReference>
<dbReference type="EMBL" id="JACQCR010000012">
    <property type="protein sequence ID" value="MBI3630822.1"/>
    <property type="molecule type" value="Genomic_DNA"/>
</dbReference>
<dbReference type="Gene3D" id="3.30.1330.10">
    <property type="entry name" value="PurM-like, N-terminal domain"/>
    <property type="match status" value="1"/>
</dbReference>
<name>A0A932VPF8_9BACT</name>
<dbReference type="PANTHER" id="PTHR10520">
    <property type="entry name" value="TRIFUNCTIONAL PURINE BIOSYNTHETIC PROTEIN ADENOSINE-3-RELATED"/>
    <property type="match status" value="1"/>
</dbReference>
<dbReference type="GO" id="GO:0005829">
    <property type="term" value="C:cytosol"/>
    <property type="evidence" value="ECO:0007669"/>
    <property type="project" value="TreeGrafter"/>
</dbReference>
<proteinExistence type="predicted"/>
<dbReference type="Proteomes" id="UP000753196">
    <property type="component" value="Unassembled WGS sequence"/>
</dbReference>
<evidence type="ECO:0008006" key="3">
    <source>
        <dbReference type="Google" id="ProtNLM"/>
    </source>
</evidence>
<evidence type="ECO:0000313" key="2">
    <source>
        <dbReference type="Proteomes" id="UP000753196"/>
    </source>
</evidence>
<protein>
    <recommendedName>
        <fullName evidence="3">Phosphoribosylformylglycinamidine cyclo-ligase</fullName>
    </recommendedName>
</protein>